<dbReference type="GeneID" id="106748767"/>
<dbReference type="PROSITE" id="PS00455">
    <property type="entry name" value="AMP_BINDING"/>
    <property type="match status" value="1"/>
</dbReference>
<feature type="domain" description="AMP-dependent synthetase/ligase" evidence="5">
    <location>
        <begin position="60"/>
        <end position="405"/>
    </location>
</feature>
<protein>
    <submittedName>
        <fullName evidence="8">4-coumarate--CoA ligase 1-like</fullName>
    </submittedName>
</protein>
<proteinExistence type="inferred from homology"/>
<sequence>MCNSETNNKCHNSDRNFRIEDNILIGKELSLPKIPVNVAEEALKILKSKPDFIGQVDALTGEMQTFADMSERSIKCALWLKKQGVKPGDIIGLCTDNNLDAFLILLGIMYIGATCNTWDHKLSPLTARYFLELTSPKIVFTINSSAASLRQAAKELKMNLKVVVLDKLDGYESLNEDVLRGHNTREIVEFKCFTTKPDDVALIVPSSGTTGLPKGTKITHYSLHCCMHPDKIRDLQGHIFIIVPTLRWNYGVLMGFRVIGVHAKKIIVPDNDDVEGFLQFIEKYHVSWFSTDPFILINLIKSELLEKYRLPSLKIILSTGAHLKKEYLEVLQEKLPHVFVNNTYGSTDTSCVCSAPTRFTKLGSVGYVSSNVRIKIVDLKTEETLGPNKTGELRVKAITMMQGYHNNPEATKQSFDSDGWLHTGDVAYYDDDGEIFLVDRISDFINFRSINVSPGEIEAVLTTHPAVLLAAVIGIPHEVDEQHPMAVVVLLPDKSVTEEELINLVEKNLPDYCRLRGGVKFVEQLPRTTTGKIARKQLREIYAK</sequence>
<evidence type="ECO:0000256" key="2">
    <source>
        <dbReference type="ARBA" id="ARBA00006432"/>
    </source>
</evidence>
<evidence type="ECO:0000313" key="7">
    <source>
        <dbReference type="Proteomes" id="UP000515204"/>
    </source>
</evidence>
<accession>A0A6P3XX35</accession>
<dbReference type="Pfam" id="PF00501">
    <property type="entry name" value="AMP-binding"/>
    <property type="match status" value="1"/>
</dbReference>
<dbReference type="InterPro" id="IPR000873">
    <property type="entry name" value="AMP-dep_synth/lig_dom"/>
</dbReference>
<comment type="similarity">
    <text evidence="2">Belongs to the ATP-dependent AMP-binding enzyme family.</text>
</comment>
<dbReference type="Pfam" id="PF13193">
    <property type="entry name" value="AMP-binding_C"/>
    <property type="match status" value="1"/>
</dbReference>
<dbReference type="AlphaFoldDB" id="A0A6P3XX35"/>
<evidence type="ECO:0000259" key="5">
    <source>
        <dbReference type="Pfam" id="PF00501"/>
    </source>
</evidence>
<evidence type="ECO:0000313" key="8">
    <source>
        <dbReference type="RefSeq" id="XP_014483111.1"/>
    </source>
</evidence>
<dbReference type="InterPro" id="IPR025110">
    <property type="entry name" value="AMP-bd_C"/>
</dbReference>
<evidence type="ECO:0000256" key="3">
    <source>
        <dbReference type="ARBA" id="ARBA00022598"/>
    </source>
</evidence>
<evidence type="ECO:0000256" key="1">
    <source>
        <dbReference type="ARBA" id="ARBA00004275"/>
    </source>
</evidence>
<evidence type="ECO:0000259" key="6">
    <source>
        <dbReference type="Pfam" id="PF13193"/>
    </source>
</evidence>
<evidence type="ECO:0000256" key="4">
    <source>
        <dbReference type="ARBA" id="ARBA00023140"/>
    </source>
</evidence>
<reference evidence="8" key="1">
    <citation type="submission" date="2025-08" db="UniProtKB">
        <authorList>
            <consortium name="RefSeq"/>
        </authorList>
    </citation>
    <scope>IDENTIFICATION</scope>
</reference>
<gene>
    <name evidence="8" type="primary">LOC106748767</name>
</gene>
<feature type="domain" description="AMP-binding enzyme C-terminal" evidence="6">
    <location>
        <begin position="456"/>
        <end position="532"/>
    </location>
</feature>
<dbReference type="InterPro" id="IPR020845">
    <property type="entry name" value="AMP-binding_CS"/>
</dbReference>
<dbReference type="GO" id="GO:0016405">
    <property type="term" value="F:CoA-ligase activity"/>
    <property type="evidence" value="ECO:0007669"/>
    <property type="project" value="TreeGrafter"/>
</dbReference>
<dbReference type="InterPro" id="IPR045851">
    <property type="entry name" value="AMP-bd_C_sf"/>
</dbReference>
<dbReference type="RefSeq" id="XP_014483111.1">
    <property type="nucleotide sequence ID" value="XM_014627625.1"/>
</dbReference>
<dbReference type="Proteomes" id="UP000515204">
    <property type="component" value="Unplaced"/>
</dbReference>
<name>A0A6P3XX35_DINQU</name>
<dbReference type="OrthoDB" id="10253869at2759"/>
<dbReference type="Gene3D" id="3.40.50.12780">
    <property type="entry name" value="N-terminal domain of ligase-like"/>
    <property type="match status" value="1"/>
</dbReference>
<keyword evidence="7" id="KW-1185">Reference proteome</keyword>
<dbReference type="SUPFAM" id="SSF56801">
    <property type="entry name" value="Acetyl-CoA synthetase-like"/>
    <property type="match status" value="1"/>
</dbReference>
<dbReference type="KEGG" id="dqu:106748767"/>
<dbReference type="Gene3D" id="3.30.300.30">
    <property type="match status" value="1"/>
</dbReference>
<dbReference type="PANTHER" id="PTHR24096:SF149">
    <property type="entry name" value="AMP-BINDING DOMAIN-CONTAINING PROTEIN-RELATED"/>
    <property type="match status" value="1"/>
</dbReference>
<keyword evidence="4" id="KW-0576">Peroxisome</keyword>
<dbReference type="GO" id="GO:0005777">
    <property type="term" value="C:peroxisome"/>
    <property type="evidence" value="ECO:0007669"/>
    <property type="project" value="UniProtKB-SubCell"/>
</dbReference>
<dbReference type="InterPro" id="IPR042099">
    <property type="entry name" value="ANL_N_sf"/>
</dbReference>
<organism evidence="7 8">
    <name type="scientific">Dinoponera quadriceps</name>
    <name type="common">South American ant</name>
    <dbReference type="NCBI Taxonomy" id="609295"/>
    <lineage>
        <taxon>Eukaryota</taxon>
        <taxon>Metazoa</taxon>
        <taxon>Ecdysozoa</taxon>
        <taxon>Arthropoda</taxon>
        <taxon>Hexapoda</taxon>
        <taxon>Insecta</taxon>
        <taxon>Pterygota</taxon>
        <taxon>Neoptera</taxon>
        <taxon>Endopterygota</taxon>
        <taxon>Hymenoptera</taxon>
        <taxon>Apocrita</taxon>
        <taxon>Aculeata</taxon>
        <taxon>Formicoidea</taxon>
        <taxon>Formicidae</taxon>
        <taxon>Ponerinae</taxon>
        <taxon>Ponerini</taxon>
        <taxon>Dinoponera</taxon>
    </lineage>
</organism>
<dbReference type="PANTHER" id="PTHR24096">
    <property type="entry name" value="LONG-CHAIN-FATTY-ACID--COA LIGASE"/>
    <property type="match status" value="1"/>
</dbReference>
<keyword evidence="3" id="KW-0436">Ligase</keyword>
<comment type="subcellular location">
    <subcellularLocation>
        <location evidence="1">Peroxisome</location>
    </subcellularLocation>
</comment>